<reference evidence="1 2" key="1">
    <citation type="submission" date="2016-06" db="EMBL/GenBank/DDBJ databases">
        <title>Evolution of pathogenesis and genome organization in the Tremellales.</title>
        <authorList>
            <person name="Cuomo C."/>
            <person name="Litvintseva A."/>
            <person name="Heitman J."/>
            <person name="Chen Y."/>
            <person name="Sun S."/>
            <person name="Springer D."/>
            <person name="Dromer F."/>
            <person name="Young S."/>
            <person name="Zeng Q."/>
            <person name="Chapman S."/>
            <person name="Gujja S."/>
            <person name="Saif S."/>
            <person name="Birren B."/>
        </authorList>
    </citation>
    <scope>NUCLEOTIDE SEQUENCE [LARGE SCALE GENOMIC DNA]</scope>
    <source>
        <strain evidence="1 2">ATCC 28783</strain>
    </source>
</reference>
<accession>A0A4Q1BN62</accession>
<dbReference type="InParanoid" id="A0A4Q1BN62"/>
<keyword evidence="2" id="KW-1185">Reference proteome</keyword>
<dbReference type="Proteomes" id="UP000289152">
    <property type="component" value="Unassembled WGS sequence"/>
</dbReference>
<gene>
    <name evidence="1" type="ORF">M231_03370</name>
</gene>
<name>A0A4Q1BN62_TREME</name>
<protein>
    <submittedName>
        <fullName evidence="1">Uncharacterized protein</fullName>
    </submittedName>
</protein>
<organism evidence="1 2">
    <name type="scientific">Tremella mesenterica</name>
    <name type="common">Jelly fungus</name>
    <dbReference type="NCBI Taxonomy" id="5217"/>
    <lineage>
        <taxon>Eukaryota</taxon>
        <taxon>Fungi</taxon>
        <taxon>Dikarya</taxon>
        <taxon>Basidiomycota</taxon>
        <taxon>Agaricomycotina</taxon>
        <taxon>Tremellomycetes</taxon>
        <taxon>Tremellales</taxon>
        <taxon>Tremellaceae</taxon>
        <taxon>Tremella</taxon>
    </lineage>
</organism>
<dbReference type="EMBL" id="SDIL01000033">
    <property type="protein sequence ID" value="RXK39291.1"/>
    <property type="molecule type" value="Genomic_DNA"/>
</dbReference>
<dbReference type="AlphaFoldDB" id="A0A4Q1BN62"/>
<evidence type="ECO:0000313" key="2">
    <source>
        <dbReference type="Proteomes" id="UP000289152"/>
    </source>
</evidence>
<proteinExistence type="predicted"/>
<dbReference type="VEuPathDB" id="FungiDB:TREMEDRAFT_60956"/>
<sequence length="451" mass="50251">MDTSSDVSNITIKRSPKLSSLPREVLRLIAVHIYDPMVLTQQDRLTWGIFSTVDMHAERQADLFSLVAFGYTCKVVRREVRVVLFRCLRVSTLCQLEQALAASQDWTKEIIIDLTMFEPSSETTGQLRSCWVESALLVKLISTLPSLEHLCLFADASDDSTLSLLFSSLIAHPSLHPIPPPVVPPSPSVQSMRSCDANPTPLNHRLRSFGWRQRGEPPQGFRDFSHTSAYVSTLHLLRHCHQISFVVLDADLTEAHASDILVAVKELALREHPPGEEGPKVSLMLCGSINGWGKEFLTELTQTYQDIKELFIDRPLVKSRKPHSTTFEQLTALLQPLAGLPHLQLLQVGSYALDPTLQTRLALHLSLQLCNLLVIGLLQGDQGQTVWWGIWRHASKRSTPEGSYFPDCDIVLAVLGDGHLKLLEEGSLDWKFQGGKAEDAVMTTDLEIGTS</sequence>
<dbReference type="OrthoDB" id="2569947at2759"/>
<evidence type="ECO:0000313" key="1">
    <source>
        <dbReference type="EMBL" id="RXK39291.1"/>
    </source>
</evidence>
<comment type="caution">
    <text evidence="1">The sequence shown here is derived from an EMBL/GenBank/DDBJ whole genome shotgun (WGS) entry which is preliminary data.</text>
</comment>